<keyword evidence="10" id="KW-1185">Reference proteome</keyword>
<name>A0AAV2PK06_MEGNR</name>
<keyword evidence="4" id="KW-0081">Bacteriolytic enzyme</keyword>
<feature type="non-terminal residue" evidence="9">
    <location>
        <position position="430"/>
    </location>
</feature>
<keyword evidence="4" id="KW-0929">Antimicrobial</keyword>
<dbReference type="EC" id="3.2.1.17" evidence="3"/>
<dbReference type="InterPro" id="IPR023346">
    <property type="entry name" value="Lysozyme-like_dom_sf"/>
</dbReference>
<dbReference type="PROSITE" id="PS00128">
    <property type="entry name" value="GLYCOSYL_HYDROL_F22_1"/>
    <property type="match status" value="3"/>
</dbReference>
<organism evidence="9 10">
    <name type="scientific">Meganyctiphanes norvegica</name>
    <name type="common">Northern krill</name>
    <name type="synonym">Thysanopoda norvegica</name>
    <dbReference type="NCBI Taxonomy" id="48144"/>
    <lineage>
        <taxon>Eukaryota</taxon>
        <taxon>Metazoa</taxon>
        <taxon>Ecdysozoa</taxon>
        <taxon>Arthropoda</taxon>
        <taxon>Crustacea</taxon>
        <taxon>Multicrustacea</taxon>
        <taxon>Malacostraca</taxon>
        <taxon>Eumalacostraca</taxon>
        <taxon>Eucarida</taxon>
        <taxon>Euphausiacea</taxon>
        <taxon>Euphausiidae</taxon>
        <taxon>Meganyctiphanes</taxon>
    </lineage>
</organism>
<feature type="non-terminal residue" evidence="9">
    <location>
        <position position="1"/>
    </location>
</feature>
<sequence length="430" mass="49437">YVNNCQNRSLDAYMSECWDKETSPVNPPKIFRKCELADVLENKHNMPRDQVKSWVCIAEYESSFNAGHINNLNFEGSKDYGLFHISNKFWCKDDDENPNFKNVCNMSCSNFVDQDLTDDLDCLKVIIDDTESWKGEGTGLTSWTDYIDNCQDGNLDEYLLECEAEKPSPISPKIFEKCELADVLENKHNMPRNQVKSWVCIAEYESSFNAGHINNLNFEGSKDYGLFHISNKFWCKDDDENPNFKSVCNMPCTNFVDQDLTDDLDCLKVIIDDTESWKGEGTGLTSWTSYVNNCQNRSLDVYMSECWDKETSSVNPPKIFRKCELADVLENKHNMPRDQVKSWVCIAEYESSFNAGHINNLNFEGSKDYGLFHISNKFWCKDDDENPNFKNVCNMPCSNFVDQDLSDDLDCLKVIIDDTESWKGEGTGLT</sequence>
<keyword evidence="5" id="KW-1015">Disulfide bond</keyword>
<dbReference type="Gene3D" id="1.10.530.10">
    <property type="match status" value="3"/>
</dbReference>
<evidence type="ECO:0000259" key="8">
    <source>
        <dbReference type="PROSITE" id="PS00128"/>
    </source>
</evidence>
<feature type="domain" description="Glycosyl hydrolases family 22 (GH22)" evidence="8">
    <location>
        <begin position="248"/>
        <end position="266"/>
    </location>
</feature>
<evidence type="ECO:0000256" key="6">
    <source>
        <dbReference type="ARBA" id="ARBA00023295"/>
    </source>
</evidence>
<keyword evidence="6" id="KW-0326">Glycosidase</keyword>
<reference evidence="9 10" key="1">
    <citation type="submission" date="2024-05" db="EMBL/GenBank/DDBJ databases">
        <authorList>
            <person name="Wallberg A."/>
        </authorList>
    </citation>
    <scope>NUCLEOTIDE SEQUENCE [LARGE SCALE GENOMIC DNA]</scope>
</reference>
<dbReference type="PANTHER" id="PTHR11407:SF63">
    <property type="entry name" value="LYSOZYME C"/>
    <property type="match status" value="1"/>
</dbReference>
<comment type="similarity">
    <text evidence="2 7">Belongs to the glycosyl hydrolase 22 family.</text>
</comment>
<evidence type="ECO:0000256" key="5">
    <source>
        <dbReference type="ARBA" id="ARBA00023157"/>
    </source>
</evidence>
<evidence type="ECO:0000256" key="7">
    <source>
        <dbReference type="RuleBase" id="RU004440"/>
    </source>
</evidence>
<dbReference type="InterPro" id="IPR019799">
    <property type="entry name" value="Glyco_hydro_22_CS"/>
</dbReference>
<dbReference type="PRINTS" id="PR00135">
    <property type="entry name" value="LYZLACT"/>
</dbReference>
<dbReference type="InterPro" id="IPR001916">
    <property type="entry name" value="Glyco_hydro_22"/>
</dbReference>
<evidence type="ECO:0000256" key="3">
    <source>
        <dbReference type="ARBA" id="ARBA00012732"/>
    </source>
</evidence>
<evidence type="ECO:0000256" key="2">
    <source>
        <dbReference type="ARBA" id="ARBA00010859"/>
    </source>
</evidence>
<evidence type="ECO:0000313" key="10">
    <source>
        <dbReference type="Proteomes" id="UP001497623"/>
    </source>
</evidence>
<accession>A0AAV2PK06</accession>
<comment type="catalytic activity">
    <reaction evidence="1">
        <text>Hydrolysis of (1-&gt;4)-beta-linkages between N-acetylmuramic acid and N-acetyl-D-glucosamine residues in a peptidoglycan and between N-acetyl-D-glucosamine residues in chitodextrins.</text>
        <dbReference type="EC" id="3.2.1.17"/>
    </reaction>
</comment>
<dbReference type="Pfam" id="PF00062">
    <property type="entry name" value="Lys"/>
    <property type="match status" value="3"/>
</dbReference>
<dbReference type="PANTHER" id="PTHR11407">
    <property type="entry name" value="LYSOZYME C"/>
    <property type="match status" value="1"/>
</dbReference>
<dbReference type="AlphaFoldDB" id="A0AAV2PK06"/>
<evidence type="ECO:0000313" key="9">
    <source>
        <dbReference type="EMBL" id="CAL4060159.1"/>
    </source>
</evidence>
<keyword evidence="6" id="KW-0378">Hydrolase</keyword>
<feature type="domain" description="Glycosyl hydrolases family 22 (GH22)" evidence="8">
    <location>
        <begin position="393"/>
        <end position="411"/>
    </location>
</feature>
<dbReference type="EMBL" id="CAXKWB010000275">
    <property type="protein sequence ID" value="CAL4060159.1"/>
    <property type="molecule type" value="Genomic_DNA"/>
</dbReference>
<dbReference type="FunFam" id="1.10.530.10:FF:000001">
    <property type="entry name" value="Lysozyme C"/>
    <property type="match status" value="2"/>
</dbReference>
<evidence type="ECO:0000256" key="1">
    <source>
        <dbReference type="ARBA" id="ARBA00000632"/>
    </source>
</evidence>
<dbReference type="GO" id="GO:0003796">
    <property type="term" value="F:lysozyme activity"/>
    <property type="evidence" value="ECO:0007669"/>
    <property type="project" value="UniProtKB-EC"/>
</dbReference>
<proteinExistence type="inferred from homology"/>
<evidence type="ECO:0000256" key="4">
    <source>
        <dbReference type="ARBA" id="ARBA00022638"/>
    </source>
</evidence>
<comment type="caution">
    <text evidence="9">The sequence shown here is derived from an EMBL/GenBank/DDBJ whole genome shotgun (WGS) entry which is preliminary data.</text>
</comment>
<gene>
    <name evidence="9" type="ORF">MNOR_LOCUS1087</name>
</gene>
<protein>
    <recommendedName>
        <fullName evidence="3">lysozyme</fullName>
        <ecNumber evidence="3">3.2.1.17</ecNumber>
    </recommendedName>
</protein>
<dbReference type="SMART" id="SM00263">
    <property type="entry name" value="LYZ1"/>
    <property type="match status" value="3"/>
</dbReference>
<dbReference type="SUPFAM" id="SSF53955">
    <property type="entry name" value="Lysozyme-like"/>
    <property type="match status" value="3"/>
</dbReference>
<dbReference type="GO" id="GO:0031640">
    <property type="term" value="P:killing of cells of another organism"/>
    <property type="evidence" value="ECO:0007669"/>
    <property type="project" value="UniProtKB-KW"/>
</dbReference>
<feature type="domain" description="Glycosyl hydrolases family 22 (GH22)" evidence="8">
    <location>
        <begin position="104"/>
        <end position="122"/>
    </location>
</feature>
<dbReference type="PROSITE" id="PS51348">
    <property type="entry name" value="GLYCOSYL_HYDROL_F22_2"/>
    <property type="match status" value="3"/>
</dbReference>
<dbReference type="Proteomes" id="UP001497623">
    <property type="component" value="Unassembled WGS sequence"/>
</dbReference>
<dbReference type="GO" id="GO:0042742">
    <property type="term" value="P:defense response to bacterium"/>
    <property type="evidence" value="ECO:0007669"/>
    <property type="project" value="UniProtKB-KW"/>
</dbReference>